<accession>A0A0K8P934</accession>
<evidence type="ECO:0000313" key="4">
    <source>
        <dbReference type="Proteomes" id="UP000037660"/>
    </source>
</evidence>
<dbReference type="STRING" id="1547922.ISF6_5248"/>
<keyword evidence="4" id="KW-1185">Reference proteome</keyword>
<dbReference type="InterPro" id="IPR036163">
    <property type="entry name" value="HMA_dom_sf"/>
</dbReference>
<dbReference type="OrthoDB" id="9813965at2"/>
<dbReference type="Pfam" id="PF00403">
    <property type="entry name" value="HMA"/>
    <property type="match status" value="1"/>
</dbReference>
<proteinExistence type="predicted"/>
<dbReference type="CDD" id="cd00371">
    <property type="entry name" value="HMA"/>
    <property type="match status" value="1"/>
</dbReference>
<dbReference type="Proteomes" id="UP000037660">
    <property type="component" value="Unassembled WGS sequence"/>
</dbReference>
<reference evidence="4" key="1">
    <citation type="submission" date="2015-07" db="EMBL/GenBank/DDBJ databases">
        <title>Discovery of a poly(ethylene terephthalate assimilation.</title>
        <authorList>
            <person name="Yoshida S."/>
            <person name="Hiraga K."/>
            <person name="Takehana T."/>
            <person name="Taniguchi I."/>
            <person name="Yamaji H."/>
            <person name="Maeda Y."/>
            <person name="Toyohara K."/>
            <person name="Miyamoto K."/>
            <person name="Kimura Y."/>
            <person name="Oda K."/>
        </authorList>
    </citation>
    <scope>NUCLEOTIDE SEQUENCE [LARGE SCALE GENOMIC DNA]</scope>
    <source>
        <strain evidence="4">NBRC 110686 / TISTR 2288 / 201-F6</strain>
    </source>
</reference>
<protein>
    <submittedName>
        <fullName evidence="3">Copper chaperone</fullName>
    </submittedName>
</protein>
<dbReference type="InterPro" id="IPR006121">
    <property type="entry name" value="HMA_dom"/>
</dbReference>
<dbReference type="GO" id="GO:0046872">
    <property type="term" value="F:metal ion binding"/>
    <property type="evidence" value="ECO:0007669"/>
    <property type="project" value="UniProtKB-KW"/>
</dbReference>
<dbReference type="RefSeq" id="WP_054022549.1">
    <property type="nucleotide sequence ID" value="NZ_BBYR01000084.1"/>
</dbReference>
<feature type="domain" description="HMA" evidence="2">
    <location>
        <begin position="1"/>
        <end position="64"/>
    </location>
</feature>
<name>A0A0K8P934_PISS1</name>
<dbReference type="PROSITE" id="PS50846">
    <property type="entry name" value="HMA_2"/>
    <property type="match status" value="1"/>
</dbReference>
<comment type="caution">
    <text evidence="3">The sequence shown here is derived from an EMBL/GenBank/DDBJ whole genome shotgun (WGS) entry which is preliminary data.</text>
</comment>
<evidence type="ECO:0000259" key="2">
    <source>
        <dbReference type="PROSITE" id="PS50846"/>
    </source>
</evidence>
<dbReference type="PROSITE" id="PS01047">
    <property type="entry name" value="HMA_1"/>
    <property type="match status" value="1"/>
</dbReference>
<keyword evidence="1" id="KW-0479">Metal-binding</keyword>
<reference evidence="3 4" key="2">
    <citation type="journal article" date="2016" name="Science">
        <title>A bacterium that degrades and assimilates poly(ethylene terephthalate).</title>
        <authorList>
            <person name="Yoshida S."/>
            <person name="Hiraga K."/>
            <person name="Takehana T."/>
            <person name="Taniguchi I."/>
            <person name="Yamaji H."/>
            <person name="Maeda Y."/>
            <person name="Toyohara K."/>
            <person name="Miyamoto K."/>
            <person name="Kimura Y."/>
            <person name="Oda K."/>
        </authorList>
    </citation>
    <scope>NUCLEOTIDE SEQUENCE [LARGE SCALE GENOMIC DNA]</scope>
    <source>
        <strain evidence="4">NBRC 110686 / TISTR 2288 / 201-F6</strain>
    </source>
</reference>
<dbReference type="InterPro" id="IPR017969">
    <property type="entry name" value="Heavy-metal-associated_CS"/>
</dbReference>
<organism evidence="3 4">
    <name type="scientific">Piscinibacter sakaiensis</name>
    <name type="common">Ideonella sakaiensis</name>
    <dbReference type="NCBI Taxonomy" id="1547922"/>
    <lineage>
        <taxon>Bacteria</taxon>
        <taxon>Pseudomonadati</taxon>
        <taxon>Pseudomonadota</taxon>
        <taxon>Betaproteobacteria</taxon>
        <taxon>Burkholderiales</taxon>
        <taxon>Sphaerotilaceae</taxon>
        <taxon>Piscinibacter</taxon>
    </lineage>
</organism>
<dbReference type="AlphaFoldDB" id="A0A0K8P934"/>
<evidence type="ECO:0000256" key="1">
    <source>
        <dbReference type="ARBA" id="ARBA00022723"/>
    </source>
</evidence>
<gene>
    <name evidence="3" type="ORF">ISF6_5248</name>
</gene>
<dbReference type="EMBL" id="BBYR01000084">
    <property type="protein sequence ID" value="GAP38695.1"/>
    <property type="molecule type" value="Genomic_DNA"/>
</dbReference>
<evidence type="ECO:0000313" key="3">
    <source>
        <dbReference type="EMBL" id="GAP38695.1"/>
    </source>
</evidence>
<dbReference type="Gene3D" id="3.30.70.100">
    <property type="match status" value="1"/>
</dbReference>
<sequence>MTRFLVDDMHCDHCAGAIRRAVQALDPALQVTVDLPAHRVEVDGEPADPAAIARAIREAGYTPQPLAD</sequence>
<dbReference type="SUPFAM" id="SSF55008">
    <property type="entry name" value="HMA, heavy metal-associated domain"/>
    <property type="match status" value="1"/>
</dbReference>